<dbReference type="AlphaFoldDB" id="A0A0S4L9D0"/>
<evidence type="ECO:0000313" key="2">
    <source>
        <dbReference type="Proteomes" id="UP000198736"/>
    </source>
</evidence>
<evidence type="ECO:0000313" key="1">
    <source>
        <dbReference type="EMBL" id="CUS33232.1"/>
    </source>
</evidence>
<keyword evidence="2" id="KW-1185">Reference proteome</keyword>
<protein>
    <submittedName>
        <fullName evidence="1">Uncharacterized protein</fullName>
    </submittedName>
</protein>
<dbReference type="Proteomes" id="UP000198736">
    <property type="component" value="Unassembled WGS sequence"/>
</dbReference>
<dbReference type="STRING" id="1742973.COMA2_120135"/>
<gene>
    <name evidence="1" type="ORF">COMA2_120135</name>
</gene>
<name>A0A0S4L9D0_9BACT</name>
<proteinExistence type="predicted"/>
<organism evidence="1 2">
    <name type="scientific">Candidatus Nitrospira nitrificans</name>
    <dbReference type="NCBI Taxonomy" id="1742973"/>
    <lineage>
        <taxon>Bacteria</taxon>
        <taxon>Pseudomonadati</taxon>
        <taxon>Nitrospirota</taxon>
        <taxon>Nitrospiria</taxon>
        <taxon>Nitrospirales</taxon>
        <taxon>Nitrospiraceae</taxon>
        <taxon>Nitrospira</taxon>
    </lineage>
</organism>
<dbReference type="EMBL" id="CZPZ01000004">
    <property type="protein sequence ID" value="CUS33232.1"/>
    <property type="molecule type" value="Genomic_DNA"/>
</dbReference>
<sequence>MPVRVVEPIPKNSTRSALADWLELSALSSDRKQVSEADLIGLHELYGGDSVATLRSEPETGEVLDESILETMQEQSLQAVVEEIMYRAEVLQGCYPFKVKPRGILLAESTGEEQLTIGEWVYLFCLLSSAIREGGLQTTDESIETRIASLFQVCACLAAVGYLSGTASSFGFPRAQGNAFLPALQLAYKEFGEGTVRSDDNVPPGFPSDLKDGGIDVIAWRDFPDKLPGKLYLLGQCASGKNWKSKPVRTYIKSFHGNWFTGTPASEPIEALFIPFTFHHELQDSDEEDFSTRRRNAFHYETRTFGVIHDRFRLAYFAGLGSSLPPQNQGAFNENIDKVKAWVGDVLALMRGN</sequence>
<reference evidence="2" key="1">
    <citation type="submission" date="2015-10" db="EMBL/GenBank/DDBJ databases">
        <authorList>
            <person name="Luecker S."/>
            <person name="Luecker S."/>
        </authorList>
    </citation>
    <scope>NUCLEOTIDE SEQUENCE [LARGE SCALE GENOMIC DNA]</scope>
</reference>
<dbReference type="RefSeq" id="WP_090894943.1">
    <property type="nucleotide sequence ID" value="NZ_CZPZ01000004.1"/>
</dbReference>
<accession>A0A0S4L9D0</accession>
<dbReference type="OrthoDB" id="8443799at2"/>